<dbReference type="OrthoDB" id="298589at2759"/>
<proteinExistence type="predicted"/>
<comment type="caution">
    <text evidence="1">The sequence shown here is derived from an EMBL/GenBank/DDBJ whole genome shotgun (WGS) entry which is preliminary data.</text>
</comment>
<dbReference type="AlphaFoldDB" id="A0A0N0P8C2"/>
<dbReference type="VEuPathDB" id="TriTrypDB:Lsey_0017_0550"/>
<evidence type="ECO:0000313" key="1">
    <source>
        <dbReference type="EMBL" id="KPI89776.1"/>
    </source>
</evidence>
<keyword evidence="2" id="KW-1185">Reference proteome</keyword>
<dbReference type="PROSITE" id="PS50817">
    <property type="entry name" value="INTEIN_N_TER"/>
    <property type="match status" value="1"/>
</dbReference>
<dbReference type="Proteomes" id="UP000038009">
    <property type="component" value="Unassembled WGS sequence"/>
</dbReference>
<dbReference type="GO" id="GO:0016539">
    <property type="term" value="P:intein-mediated protein splicing"/>
    <property type="evidence" value="ECO:0007669"/>
    <property type="project" value="InterPro"/>
</dbReference>
<name>A0A0N0P8C2_LEPSE</name>
<protein>
    <submittedName>
        <fullName evidence="1">Uncharacterized protein</fullName>
    </submittedName>
</protein>
<dbReference type="InterPro" id="IPR006141">
    <property type="entry name" value="Intein_N"/>
</dbReference>
<organism evidence="1 2">
    <name type="scientific">Leptomonas seymouri</name>
    <dbReference type="NCBI Taxonomy" id="5684"/>
    <lineage>
        <taxon>Eukaryota</taxon>
        <taxon>Discoba</taxon>
        <taxon>Euglenozoa</taxon>
        <taxon>Kinetoplastea</taxon>
        <taxon>Metakinetoplastina</taxon>
        <taxon>Trypanosomatida</taxon>
        <taxon>Trypanosomatidae</taxon>
        <taxon>Leishmaniinae</taxon>
        <taxon>Leptomonas</taxon>
    </lineage>
</organism>
<dbReference type="EMBL" id="LJSK01000017">
    <property type="protein sequence ID" value="KPI89776.1"/>
    <property type="molecule type" value="Genomic_DNA"/>
</dbReference>
<evidence type="ECO:0000313" key="2">
    <source>
        <dbReference type="Proteomes" id="UP000038009"/>
    </source>
</evidence>
<gene>
    <name evidence="1" type="ORF">ABL78_1156</name>
</gene>
<sequence>MKQSLPPIPLSAPRCCNVYESPSGMQIRYTKDWAKQHPLEDDGLCMQLYQYLHKNVKGREHAMSSVLLPDTVVFDHNFPRAWYSYDTKNKEIIKRPGSMLDAQTMYDKFSESTSGCDIVAQFFYATVNTAEEWKSVMSSKQLKANKYADQQLTYIEFLTAESLRHFLFDVKRKPSGVLQKFVVPKGEGSSRCNFQLQVIWTPFITTVYRRTTRCRLTNHAVSLAQRTATFDGAPYLSEETLVADETKHQVTALCESIADHVYATEKKQLSRLILYVKSDDQNQMWVLWSSCVRVAPDAMNPTRLRVPICLNMRTELLNDDGSSLSRLQTRRNRQRQLLALDAELFDISHDFELSLTLKASHLRQAKALGLHAHKNQRTPTRWQGGQQVPVPENHPLYPCFLALEVDGPAATAGFTGNEREATLKARQASLGSRDDIDKDMADAEQLDDPIQQVKDELVALAMDAWYAIYSTMLAEDPRAMPTAKIELAAPLVDSLSEDEVERLVEVLGLLPVCADGAAKGGPQPPSRYLVAPYLVTSGRRLDRPSAEVELDVVSYLEEVFSRRGEQISRHCMEKYSGYFQ</sequence>
<dbReference type="OMA" id="NVKGREH"/>
<reference evidence="1 2" key="1">
    <citation type="journal article" date="2015" name="PLoS Pathog.">
        <title>Leptomonas seymouri: Adaptations to the Dixenous Life Cycle Analyzed by Genome Sequencing, Transcriptome Profiling and Co-infection with Leishmania donovani.</title>
        <authorList>
            <person name="Kraeva N."/>
            <person name="Butenko A."/>
            <person name="Hlavacova J."/>
            <person name="Kostygov A."/>
            <person name="Myskova J."/>
            <person name="Grybchuk D."/>
            <person name="Lestinova T."/>
            <person name="Votypka J."/>
            <person name="Volf P."/>
            <person name="Opperdoes F."/>
            <person name="Flegontov P."/>
            <person name="Lukes J."/>
            <person name="Yurchenko V."/>
        </authorList>
    </citation>
    <scope>NUCLEOTIDE SEQUENCE [LARGE SCALE GENOMIC DNA]</scope>
    <source>
        <strain evidence="1 2">ATCC 30220</strain>
    </source>
</reference>
<accession>A0A0N0P8C2</accession>